<keyword evidence="1" id="KW-0238">DNA-binding</keyword>
<feature type="modified residue" description="4-aspartylphosphate" evidence="2">
    <location>
        <position position="79"/>
    </location>
</feature>
<dbReference type="SUPFAM" id="SSF52172">
    <property type="entry name" value="CheY-like"/>
    <property type="match status" value="1"/>
</dbReference>
<evidence type="ECO:0000313" key="6">
    <source>
        <dbReference type="EMBL" id="TFC18558.1"/>
    </source>
</evidence>
<name>A0ABY2IM11_9MICO</name>
<dbReference type="PROSITE" id="PS50110">
    <property type="entry name" value="RESPONSE_REGULATORY"/>
    <property type="match status" value="1"/>
</dbReference>
<dbReference type="Gene3D" id="3.40.50.2300">
    <property type="match status" value="1"/>
</dbReference>
<dbReference type="PRINTS" id="PR00038">
    <property type="entry name" value="HTHLUXR"/>
</dbReference>
<feature type="domain" description="HTH luxR-type" evidence="4">
    <location>
        <begin position="161"/>
        <end position="231"/>
    </location>
</feature>
<keyword evidence="7" id="KW-1185">Reference proteome</keyword>
<evidence type="ECO:0000256" key="1">
    <source>
        <dbReference type="ARBA" id="ARBA00023125"/>
    </source>
</evidence>
<feature type="domain" description="Response regulatory" evidence="5">
    <location>
        <begin position="28"/>
        <end position="143"/>
    </location>
</feature>
<dbReference type="EMBL" id="SOFS01000032">
    <property type="protein sequence ID" value="TFC18558.1"/>
    <property type="molecule type" value="Genomic_DNA"/>
</dbReference>
<dbReference type="Pfam" id="PF00072">
    <property type="entry name" value="Response_reg"/>
    <property type="match status" value="1"/>
</dbReference>
<dbReference type="Pfam" id="PF00196">
    <property type="entry name" value="GerE"/>
    <property type="match status" value="1"/>
</dbReference>
<evidence type="ECO:0000256" key="2">
    <source>
        <dbReference type="PROSITE-ProRule" id="PRU00169"/>
    </source>
</evidence>
<dbReference type="InterPro" id="IPR011006">
    <property type="entry name" value="CheY-like_superfamily"/>
</dbReference>
<dbReference type="Proteomes" id="UP000297604">
    <property type="component" value="Unassembled WGS sequence"/>
</dbReference>
<dbReference type="PANTHER" id="PTHR43214:SF42">
    <property type="entry name" value="TRANSCRIPTIONAL REGULATORY PROTEIN DESR"/>
    <property type="match status" value="1"/>
</dbReference>
<dbReference type="SMART" id="SM00421">
    <property type="entry name" value="HTH_LUXR"/>
    <property type="match status" value="1"/>
</dbReference>
<dbReference type="Gene3D" id="1.10.10.10">
    <property type="entry name" value="Winged helix-like DNA-binding domain superfamily/Winged helix DNA-binding domain"/>
    <property type="match status" value="1"/>
</dbReference>
<feature type="compositionally biased region" description="Polar residues" evidence="3">
    <location>
        <begin position="1"/>
        <end position="17"/>
    </location>
</feature>
<dbReference type="InterPro" id="IPR036388">
    <property type="entry name" value="WH-like_DNA-bd_sf"/>
</dbReference>
<sequence length="237" mass="25562">MHRQQEATVTNISTTTRAAAPSRENPIRLALVDDHRMLLGALTEWIRGAADDINMVAAVTTWPELLTHPEFPVDVVLLDLDLKDNIPVSLKISTLKTAGVKTVLMSTYSEPGLVREALAAGALGYLVKSEEAGMIVDAIRAAFDGESYISAELDEALSAGTGGGSPRLSAQERRVMALYGAGEPVKAVAHQLGISEETAKSYLKRIREKYRLAGFDVGTKVALRKRAIHDGILLQTD</sequence>
<evidence type="ECO:0000256" key="3">
    <source>
        <dbReference type="SAM" id="MobiDB-lite"/>
    </source>
</evidence>
<accession>A0ABY2IM11</accession>
<proteinExistence type="predicted"/>
<evidence type="ECO:0000259" key="4">
    <source>
        <dbReference type="PROSITE" id="PS50043"/>
    </source>
</evidence>
<dbReference type="PANTHER" id="PTHR43214">
    <property type="entry name" value="TWO-COMPONENT RESPONSE REGULATOR"/>
    <property type="match status" value="1"/>
</dbReference>
<dbReference type="PROSITE" id="PS50043">
    <property type="entry name" value="HTH_LUXR_2"/>
    <property type="match status" value="1"/>
</dbReference>
<evidence type="ECO:0000313" key="7">
    <source>
        <dbReference type="Proteomes" id="UP000297604"/>
    </source>
</evidence>
<gene>
    <name evidence="6" type="ORF">E3O46_13965</name>
</gene>
<feature type="region of interest" description="Disordered" evidence="3">
    <location>
        <begin position="1"/>
        <end position="20"/>
    </location>
</feature>
<protein>
    <submittedName>
        <fullName evidence="6">Response regulator transcription factor</fullName>
    </submittedName>
</protein>
<organism evidence="6 7">
    <name type="scientific">Cryobacterium glucosi</name>
    <dbReference type="NCBI Taxonomy" id="1259175"/>
    <lineage>
        <taxon>Bacteria</taxon>
        <taxon>Bacillati</taxon>
        <taxon>Actinomycetota</taxon>
        <taxon>Actinomycetes</taxon>
        <taxon>Micrococcales</taxon>
        <taxon>Microbacteriaceae</taxon>
        <taxon>Cryobacterium</taxon>
    </lineage>
</organism>
<dbReference type="InterPro" id="IPR039420">
    <property type="entry name" value="WalR-like"/>
</dbReference>
<evidence type="ECO:0000259" key="5">
    <source>
        <dbReference type="PROSITE" id="PS50110"/>
    </source>
</evidence>
<dbReference type="SMART" id="SM00448">
    <property type="entry name" value="REC"/>
    <property type="match status" value="1"/>
</dbReference>
<reference evidence="6 7" key="1">
    <citation type="submission" date="2019-03" db="EMBL/GenBank/DDBJ databases">
        <title>Genomics of glacier-inhabiting Cryobacterium strains.</title>
        <authorList>
            <person name="Liu Q."/>
            <person name="Xin Y.-H."/>
        </authorList>
    </citation>
    <scope>NUCLEOTIDE SEQUENCE [LARGE SCALE GENOMIC DNA]</scope>
    <source>
        <strain evidence="6 7">MDB1-5</strain>
    </source>
</reference>
<comment type="caution">
    <text evidence="6">The sequence shown here is derived from an EMBL/GenBank/DDBJ whole genome shotgun (WGS) entry which is preliminary data.</text>
</comment>
<keyword evidence="2" id="KW-0597">Phosphoprotein</keyword>
<dbReference type="InterPro" id="IPR001789">
    <property type="entry name" value="Sig_transdc_resp-reg_receiver"/>
</dbReference>
<dbReference type="InterPro" id="IPR000792">
    <property type="entry name" value="Tscrpt_reg_LuxR_C"/>
</dbReference>